<dbReference type="PANTHER" id="PTHR11730:SF6">
    <property type="entry name" value="AMMONIUM TRANSPORTER"/>
    <property type="match status" value="1"/>
</dbReference>
<proteinExistence type="inferred from homology"/>
<name>A0ABV7VAQ0_9PROT</name>
<feature type="domain" description="Histidine kinase" evidence="12">
    <location>
        <begin position="477"/>
        <end position="698"/>
    </location>
</feature>
<dbReference type="SMART" id="SM00388">
    <property type="entry name" value="HisKA"/>
    <property type="match status" value="1"/>
</dbReference>
<dbReference type="NCBIfam" id="TIGR00836">
    <property type="entry name" value="amt"/>
    <property type="match status" value="1"/>
</dbReference>
<feature type="transmembrane region" description="Helical" evidence="10">
    <location>
        <begin position="49"/>
        <end position="68"/>
    </location>
</feature>
<organism evidence="13 14">
    <name type="scientific">Ferrovibrio xuzhouensis</name>
    <dbReference type="NCBI Taxonomy" id="1576914"/>
    <lineage>
        <taxon>Bacteria</taxon>
        <taxon>Pseudomonadati</taxon>
        <taxon>Pseudomonadota</taxon>
        <taxon>Alphaproteobacteria</taxon>
        <taxon>Rhodospirillales</taxon>
        <taxon>Rhodospirillaceae</taxon>
        <taxon>Ferrovibrio</taxon>
    </lineage>
</organism>
<gene>
    <name evidence="13" type="primary">amt</name>
    <name evidence="13" type="ORF">ACFOOQ_03040</name>
</gene>
<feature type="transmembrane region" description="Helical" evidence="10">
    <location>
        <begin position="6"/>
        <end position="28"/>
    </location>
</feature>
<keyword evidence="6 10" id="KW-0812">Transmembrane</keyword>
<comment type="subcellular location">
    <subcellularLocation>
        <location evidence="10">Cell membrane</location>
        <topology evidence="10">Multi-pass membrane protein</topology>
    </subcellularLocation>
    <subcellularLocation>
        <location evidence="2">Membrane</location>
        <topology evidence="2">Multi-pass membrane protein</topology>
    </subcellularLocation>
</comment>
<dbReference type="EMBL" id="JBHRYJ010000001">
    <property type="protein sequence ID" value="MFC3674501.1"/>
    <property type="molecule type" value="Genomic_DNA"/>
</dbReference>
<dbReference type="Pfam" id="PF00512">
    <property type="entry name" value="HisKA"/>
    <property type="match status" value="1"/>
</dbReference>
<dbReference type="PROSITE" id="PS01219">
    <property type="entry name" value="AMMONIUM_TRANSP"/>
    <property type="match status" value="1"/>
</dbReference>
<evidence type="ECO:0000256" key="6">
    <source>
        <dbReference type="ARBA" id="ARBA00022692"/>
    </source>
</evidence>
<dbReference type="SUPFAM" id="SSF111352">
    <property type="entry name" value="Ammonium transporter"/>
    <property type="match status" value="1"/>
</dbReference>
<evidence type="ECO:0000256" key="4">
    <source>
        <dbReference type="ARBA" id="ARBA00022448"/>
    </source>
</evidence>
<sequence>MILDRVDIAWVLVATCMIFVMQAGFCCLESGFVRAKNSINVALKNLMDFCVAGLLWWAFGFALAFGAGTSGVFGLSHWLYGGEDGASAATFFLFQLMFCGTSATIVSGAVAERVTFSGYVVITLVISAVVYPLYAHWAWNTAQFGGVPGWLAALGFVDFAGSTVVHSIGGWVSLAAVLVIGPRAGRFLRGVPAIRGHDLVISTLGTMLLWFGWFGFNGGSTLALDDKVPMILINTTLGGCAGGVAALFASRLFHDKVQVEDFLNGTLAGLVAITANCHTVSALSAVIVGGIGGVVALAAAALLEWARIDDAVGAVPVHLAAGIWGTLAVALFGNPADWPIQHDRLTQLGVQALGCVAAGVLAFGGSWVLLWIVNRLMPLRVSPEGEMVGLNQAEHGAGSAMLDLVNDMERHRSEGYFAQPVRVVIGSEVESIALQYNRVIQRVNSDADKLRRAIDDLERAKASAEAASQAKTAFLGNMSHELRTPLNAVIGFSEILSQELFGELGDARYREYARDILASGRHLLSLVNDLLDHTRIESGRIDLIESEIDVAEHCDAALRMVKERAAAGDVTLAFEIDADLPMLVTDERAFRQMLLNLLGNAVKFTPAGGRVVLVARIEQDGRMAVGVADTGIGMKKEDIPRALEPFVQLHHHLSKSYGGAGLGLPLVQAMMRLHGGSVTVESGEGEGTTVTLRFPRARLIRLPQQAAGD</sequence>
<dbReference type="InterPro" id="IPR018047">
    <property type="entry name" value="Ammonium_transpt_CS"/>
</dbReference>
<feature type="transmembrane region" description="Helical" evidence="10">
    <location>
        <begin position="348"/>
        <end position="373"/>
    </location>
</feature>
<dbReference type="CDD" id="cd00082">
    <property type="entry name" value="HisKA"/>
    <property type="match status" value="1"/>
</dbReference>
<evidence type="ECO:0000256" key="10">
    <source>
        <dbReference type="RuleBase" id="RU362002"/>
    </source>
</evidence>
<comment type="catalytic activity">
    <reaction evidence="1">
        <text>ATP + protein L-histidine = ADP + protein N-phospho-L-histidine.</text>
        <dbReference type="EC" id="2.7.13.3"/>
    </reaction>
</comment>
<dbReference type="Gene3D" id="3.30.565.10">
    <property type="entry name" value="Histidine kinase-like ATPase, C-terminal domain"/>
    <property type="match status" value="1"/>
</dbReference>
<dbReference type="Gene3D" id="1.10.3430.10">
    <property type="entry name" value="Ammonium transporter AmtB like domains"/>
    <property type="match status" value="1"/>
</dbReference>
<evidence type="ECO:0000256" key="9">
    <source>
        <dbReference type="ARBA" id="ARBA00023177"/>
    </source>
</evidence>
<evidence type="ECO:0000256" key="5">
    <source>
        <dbReference type="ARBA" id="ARBA00022553"/>
    </source>
</evidence>
<dbReference type="PROSITE" id="PS50109">
    <property type="entry name" value="HIS_KIN"/>
    <property type="match status" value="1"/>
</dbReference>
<accession>A0ABV7VAQ0</accession>
<dbReference type="PANTHER" id="PTHR11730">
    <property type="entry name" value="AMMONIUM TRANSPORTER"/>
    <property type="match status" value="1"/>
</dbReference>
<feature type="transmembrane region" description="Helical" evidence="10">
    <location>
        <begin position="88"/>
        <end position="111"/>
    </location>
</feature>
<dbReference type="InterPro" id="IPR004358">
    <property type="entry name" value="Sig_transdc_His_kin-like_C"/>
</dbReference>
<dbReference type="InterPro" id="IPR029020">
    <property type="entry name" value="Ammonium/urea_transptr"/>
</dbReference>
<keyword evidence="8 10" id="KW-0472">Membrane</keyword>
<reference evidence="14" key="1">
    <citation type="journal article" date="2019" name="Int. J. Syst. Evol. Microbiol.">
        <title>The Global Catalogue of Microorganisms (GCM) 10K type strain sequencing project: providing services to taxonomists for standard genome sequencing and annotation.</title>
        <authorList>
            <consortium name="The Broad Institute Genomics Platform"/>
            <consortium name="The Broad Institute Genome Sequencing Center for Infectious Disease"/>
            <person name="Wu L."/>
            <person name="Ma J."/>
        </authorList>
    </citation>
    <scope>NUCLEOTIDE SEQUENCE [LARGE SCALE GENOMIC DNA]</scope>
    <source>
        <strain evidence="14">KCTC 42182</strain>
    </source>
</reference>
<dbReference type="InterPro" id="IPR024041">
    <property type="entry name" value="NH4_transpt_AmtB-like_dom"/>
</dbReference>
<dbReference type="SUPFAM" id="SSF47384">
    <property type="entry name" value="Homodimeric domain of signal transducing histidine kinase"/>
    <property type="match status" value="1"/>
</dbReference>
<dbReference type="SMART" id="SM00387">
    <property type="entry name" value="HATPase_c"/>
    <property type="match status" value="1"/>
</dbReference>
<evidence type="ECO:0000259" key="12">
    <source>
        <dbReference type="PROSITE" id="PS50109"/>
    </source>
</evidence>
<keyword evidence="4 10" id="KW-0813">Transport</keyword>
<dbReference type="InterPro" id="IPR003661">
    <property type="entry name" value="HisK_dim/P_dom"/>
</dbReference>
<evidence type="ECO:0000256" key="8">
    <source>
        <dbReference type="ARBA" id="ARBA00023136"/>
    </source>
</evidence>
<feature type="transmembrane region" description="Helical" evidence="10">
    <location>
        <begin position="317"/>
        <end position="336"/>
    </location>
</feature>
<evidence type="ECO:0000256" key="3">
    <source>
        <dbReference type="ARBA" id="ARBA00005887"/>
    </source>
</evidence>
<dbReference type="InterPro" id="IPR001905">
    <property type="entry name" value="Ammonium_transpt"/>
</dbReference>
<dbReference type="InterPro" id="IPR036097">
    <property type="entry name" value="HisK_dim/P_sf"/>
</dbReference>
<feature type="transmembrane region" description="Helical" evidence="10">
    <location>
        <begin position="118"/>
        <end position="139"/>
    </location>
</feature>
<evidence type="ECO:0000256" key="1">
    <source>
        <dbReference type="ARBA" id="ARBA00000085"/>
    </source>
</evidence>
<dbReference type="RefSeq" id="WP_379721588.1">
    <property type="nucleotide sequence ID" value="NZ_JBHRYJ010000001.1"/>
</dbReference>
<dbReference type="PRINTS" id="PR00344">
    <property type="entry name" value="BCTRLSENSOR"/>
</dbReference>
<feature type="transmembrane region" description="Helical" evidence="10">
    <location>
        <begin position="199"/>
        <end position="216"/>
    </location>
</feature>
<evidence type="ECO:0000256" key="11">
    <source>
        <dbReference type="SAM" id="Coils"/>
    </source>
</evidence>
<comment type="similarity">
    <text evidence="3 10">Belongs to the ammonia transporter channel (TC 1.A.11.2) family.</text>
</comment>
<evidence type="ECO:0000256" key="2">
    <source>
        <dbReference type="ARBA" id="ARBA00004141"/>
    </source>
</evidence>
<dbReference type="InterPro" id="IPR036890">
    <property type="entry name" value="HATPase_C_sf"/>
</dbReference>
<keyword evidence="11" id="KW-0175">Coiled coil</keyword>
<dbReference type="SUPFAM" id="SSF55874">
    <property type="entry name" value="ATPase domain of HSP90 chaperone/DNA topoisomerase II/histidine kinase"/>
    <property type="match status" value="1"/>
</dbReference>
<dbReference type="InterPro" id="IPR003594">
    <property type="entry name" value="HATPase_dom"/>
</dbReference>
<dbReference type="Pfam" id="PF02518">
    <property type="entry name" value="HATPase_c"/>
    <property type="match status" value="1"/>
</dbReference>
<evidence type="ECO:0000313" key="14">
    <source>
        <dbReference type="Proteomes" id="UP001595711"/>
    </source>
</evidence>
<evidence type="ECO:0000256" key="7">
    <source>
        <dbReference type="ARBA" id="ARBA00022989"/>
    </source>
</evidence>
<feature type="transmembrane region" description="Helical" evidence="10">
    <location>
        <begin position="228"/>
        <end position="250"/>
    </location>
</feature>
<comment type="caution">
    <text evidence="13">The sequence shown here is derived from an EMBL/GenBank/DDBJ whole genome shotgun (WGS) entry which is preliminary data.</text>
</comment>
<evidence type="ECO:0000313" key="13">
    <source>
        <dbReference type="EMBL" id="MFC3674501.1"/>
    </source>
</evidence>
<feature type="transmembrane region" description="Helical" evidence="10">
    <location>
        <begin position="287"/>
        <end position="305"/>
    </location>
</feature>
<dbReference type="InterPro" id="IPR005467">
    <property type="entry name" value="His_kinase_dom"/>
</dbReference>
<dbReference type="Gene3D" id="1.10.287.130">
    <property type="match status" value="1"/>
</dbReference>
<keyword evidence="14" id="KW-1185">Reference proteome</keyword>
<dbReference type="Pfam" id="PF00909">
    <property type="entry name" value="Ammonium_transp"/>
    <property type="match status" value="1"/>
</dbReference>
<keyword evidence="9 10" id="KW-0924">Ammonia transport</keyword>
<protein>
    <recommendedName>
        <fullName evidence="10">Ammonium transporter</fullName>
    </recommendedName>
</protein>
<feature type="coiled-coil region" evidence="11">
    <location>
        <begin position="440"/>
        <end position="470"/>
    </location>
</feature>
<keyword evidence="5" id="KW-0597">Phosphoprotein</keyword>
<dbReference type="Proteomes" id="UP001595711">
    <property type="component" value="Unassembled WGS sequence"/>
</dbReference>
<keyword evidence="7 10" id="KW-1133">Transmembrane helix</keyword>
<feature type="transmembrane region" description="Helical" evidence="10">
    <location>
        <begin position="159"/>
        <end position="179"/>
    </location>
</feature>